<evidence type="ECO:0000256" key="1">
    <source>
        <dbReference type="ARBA" id="ARBA00004442"/>
    </source>
</evidence>
<dbReference type="GO" id="GO:0009279">
    <property type="term" value="C:cell outer membrane"/>
    <property type="evidence" value="ECO:0007669"/>
    <property type="project" value="UniProtKB-SubCell"/>
</dbReference>
<dbReference type="EMBL" id="UGRI01000001">
    <property type="protein sequence ID" value="SUA24019.1"/>
    <property type="molecule type" value="Genomic_DNA"/>
</dbReference>
<dbReference type="Gene3D" id="2.40.170.20">
    <property type="entry name" value="TonB-dependent receptor, beta-barrel domain"/>
    <property type="match status" value="1"/>
</dbReference>
<sequence length="356" mass="39289">MKSGVGGAVTIRTIEAGDIVPEGQKFGFQLKTEFANNRTRPANNLNQWLGWEDYRTLPLGATADGAGGGSDPITGQQSPQALVVDNFTPPQHKSGRDNWRFGGDRSYMAAAAFKTELSDGLAAYSYRNKGNYFAGRKGAEGYLNNPVYDLQNATTKAAAISTAKIPPPSSQIWRASTTRVEVLNSNTETKTLLLKNNWHLPGSHRLGWQYMRTDVRFGEINPFHTTYVMNMEEHNETNRPKNCRHRRRASIPPSAPTPTNSAGPGSRKTAAGSICRPTCGASNQQHPPPEWRHGLSSARPDPFYDVWYWCTQRGRIPPEHVDNYSSCNDLMNDFGVNGLTKEQVLAMTRTTTANSA</sequence>
<gene>
    <name evidence="5" type="ORF">NCTC11421_02009</name>
</gene>
<protein>
    <submittedName>
        <fullName evidence="5">Putative TonB-dependent receptor</fullName>
    </submittedName>
</protein>
<evidence type="ECO:0000256" key="2">
    <source>
        <dbReference type="ARBA" id="ARBA00023136"/>
    </source>
</evidence>
<evidence type="ECO:0000256" key="3">
    <source>
        <dbReference type="ARBA" id="ARBA00023237"/>
    </source>
</evidence>
<name>A0A378VY11_NEIGO</name>
<dbReference type="InterPro" id="IPR036942">
    <property type="entry name" value="Beta-barrel_TonB_sf"/>
</dbReference>
<proteinExistence type="predicted"/>
<keyword evidence="3" id="KW-0998">Cell outer membrane</keyword>
<accession>A0A378VY11</accession>
<keyword evidence="2" id="KW-0472">Membrane</keyword>
<keyword evidence="5" id="KW-0675">Receptor</keyword>
<feature type="region of interest" description="Disordered" evidence="4">
    <location>
        <begin position="235"/>
        <end position="295"/>
    </location>
</feature>
<dbReference type="SUPFAM" id="SSF56935">
    <property type="entry name" value="Porins"/>
    <property type="match status" value="1"/>
</dbReference>
<comment type="subcellular location">
    <subcellularLocation>
        <location evidence="1">Cell outer membrane</location>
    </subcellularLocation>
</comment>
<organism evidence="5">
    <name type="scientific">Neisseria gonorrhoeae</name>
    <dbReference type="NCBI Taxonomy" id="485"/>
    <lineage>
        <taxon>Bacteria</taxon>
        <taxon>Pseudomonadati</taxon>
        <taxon>Pseudomonadota</taxon>
        <taxon>Betaproteobacteria</taxon>
        <taxon>Neisseriales</taxon>
        <taxon>Neisseriaceae</taxon>
        <taxon>Neisseria</taxon>
    </lineage>
</organism>
<reference evidence="5" key="1">
    <citation type="submission" date="2018-06" db="EMBL/GenBank/DDBJ databases">
        <authorList>
            <consortium name="Pathogen Informatics"/>
            <person name="Doyle S."/>
        </authorList>
    </citation>
    <scope>NUCLEOTIDE SEQUENCE [LARGE SCALE GENOMIC DNA]</scope>
    <source>
        <strain evidence="5">NCTC11421</strain>
    </source>
</reference>
<evidence type="ECO:0000256" key="4">
    <source>
        <dbReference type="SAM" id="MobiDB-lite"/>
    </source>
</evidence>
<dbReference type="AlphaFoldDB" id="A0A378VY11"/>
<evidence type="ECO:0000313" key="5">
    <source>
        <dbReference type="EMBL" id="SUA24019.1"/>
    </source>
</evidence>